<dbReference type="OrthoDB" id="8905164at2"/>
<name>A0A418X5Y5_9BURK</name>
<reference evidence="2 3" key="1">
    <citation type="submission" date="2018-09" db="EMBL/GenBank/DDBJ databases">
        <authorList>
            <person name="Zhu H."/>
        </authorList>
    </citation>
    <scope>NUCLEOTIDE SEQUENCE [LARGE SCALE GENOMIC DNA]</scope>
    <source>
        <strain evidence="2 3">K2R10-39</strain>
    </source>
</reference>
<protein>
    <submittedName>
        <fullName evidence="2">AAA family ATPase</fullName>
    </submittedName>
</protein>
<evidence type="ECO:0000313" key="2">
    <source>
        <dbReference type="EMBL" id="RJG07903.1"/>
    </source>
</evidence>
<keyword evidence="3" id="KW-1185">Reference proteome</keyword>
<comment type="caution">
    <text evidence="2">The sequence shown here is derived from an EMBL/GenBank/DDBJ whole genome shotgun (WGS) entry which is preliminary data.</text>
</comment>
<dbReference type="SUPFAM" id="SSF52540">
    <property type="entry name" value="P-loop containing nucleoside triphosphate hydrolases"/>
    <property type="match status" value="1"/>
</dbReference>
<accession>A0A418X5Y5</accession>
<feature type="compositionally biased region" description="Basic and acidic residues" evidence="1">
    <location>
        <begin position="354"/>
        <end position="370"/>
    </location>
</feature>
<organism evidence="2 3">
    <name type="scientific">Noviherbaspirillum cavernae</name>
    <dbReference type="NCBI Taxonomy" id="2320862"/>
    <lineage>
        <taxon>Bacteria</taxon>
        <taxon>Pseudomonadati</taxon>
        <taxon>Pseudomonadota</taxon>
        <taxon>Betaproteobacteria</taxon>
        <taxon>Burkholderiales</taxon>
        <taxon>Oxalobacteraceae</taxon>
        <taxon>Noviherbaspirillum</taxon>
    </lineage>
</organism>
<sequence>MWLWQGWLAAGKMHILGGAPGTGKTTIAMALAATVSVGRRWPDGMRAPLGNVVIWTGEDDPRDTLVPRLALSGADLSRVYFITDVREGNERRSFDPARDMDKLTRKLIEIGDVRLLIVDPIVSVVVGDSHKNAEVRRGLQPLVDLAASMRCALLGITHLTKGTAGRDPVERLTGSLAFGALARVVMMAAKYQEEDEHGRTVRVFLRAKSNIGPDDGGFEYDLHQGEMKSHPGIVASSVLWGNAVEGTARELLATADTAADDGEGGTSADAKRFLSDLLADGPLPVNQVKADANGAGYSWPTIRRAQKALGIKSSKSGLKGPWKWALPSKRIQQPEGAQQNAEGAQQNIVSTFGNREHLRDDSDQNDRGDSDYAEVEV</sequence>
<evidence type="ECO:0000313" key="3">
    <source>
        <dbReference type="Proteomes" id="UP000285190"/>
    </source>
</evidence>
<dbReference type="Proteomes" id="UP000285190">
    <property type="component" value="Unassembled WGS sequence"/>
</dbReference>
<dbReference type="InterPro" id="IPR027417">
    <property type="entry name" value="P-loop_NTPase"/>
</dbReference>
<dbReference type="Gene3D" id="3.40.50.300">
    <property type="entry name" value="P-loop containing nucleotide triphosphate hydrolases"/>
    <property type="match status" value="1"/>
</dbReference>
<dbReference type="AlphaFoldDB" id="A0A418X5Y5"/>
<proteinExistence type="predicted"/>
<gene>
    <name evidence="2" type="ORF">D3870_07290</name>
</gene>
<feature type="region of interest" description="Disordered" evidence="1">
    <location>
        <begin position="353"/>
        <end position="377"/>
    </location>
</feature>
<evidence type="ECO:0000256" key="1">
    <source>
        <dbReference type="SAM" id="MobiDB-lite"/>
    </source>
</evidence>
<dbReference type="EMBL" id="QYUN01000002">
    <property type="protein sequence ID" value="RJG07903.1"/>
    <property type="molecule type" value="Genomic_DNA"/>
</dbReference>
<dbReference type="Pfam" id="PF13481">
    <property type="entry name" value="AAA_25"/>
    <property type="match status" value="1"/>
</dbReference>